<feature type="binding site" evidence="1">
    <location>
        <position position="197"/>
    </location>
    <ligand>
        <name>[4Fe-4S] cluster</name>
        <dbReference type="ChEBI" id="CHEBI:49883"/>
    </ligand>
</feature>
<keyword evidence="1" id="KW-0479">Metal-binding</keyword>
<comment type="function">
    <text evidence="1">Required for O(2)-independent ubiquinone (coenzyme Q) biosynthesis. Together with UbiU, is essential for the C6-hydroxylation reaction in the oxygen-independent ubiquinone biosynthesis pathway.</text>
</comment>
<organism evidence="2 3">
    <name type="scientific">Rhodopseudomonas julia</name>
    <dbReference type="NCBI Taxonomy" id="200617"/>
    <lineage>
        <taxon>Bacteria</taxon>
        <taxon>Pseudomonadati</taxon>
        <taxon>Pseudomonadota</taxon>
        <taxon>Alphaproteobacteria</taxon>
        <taxon>Hyphomicrobiales</taxon>
        <taxon>Nitrobacteraceae</taxon>
        <taxon>Rhodopseudomonas</taxon>
    </lineage>
</organism>
<dbReference type="InterPro" id="IPR051454">
    <property type="entry name" value="RNA/ubiquinone_mod_enzymes"/>
</dbReference>
<proteinExistence type="inferred from homology"/>
<keyword evidence="1" id="KW-0004">4Fe-4S</keyword>
<comment type="subunit">
    <text evidence="1">Forms a heterodimer with UbiU.</text>
</comment>
<keyword evidence="1" id="KW-0408">Iron</keyword>
<feature type="binding site" evidence="1">
    <location>
        <position position="44"/>
    </location>
    <ligand>
        <name>[4Fe-4S] cluster</name>
        <dbReference type="ChEBI" id="CHEBI:49883"/>
    </ligand>
</feature>
<keyword evidence="1" id="KW-0831">Ubiquinone biosynthesis</keyword>
<protein>
    <recommendedName>
        <fullName evidence="1">Ubiquinone biosynthesis protein UbiV</fullName>
    </recommendedName>
</protein>
<comment type="pathway">
    <text evidence="1">Cofactor biosynthesis; ubiquinone biosynthesis.</text>
</comment>
<feature type="binding site" evidence="1">
    <location>
        <position position="180"/>
    </location>
    <ligand>
        <name>[4Fe-4S] cluster</name>
        <dbReference type="ChEBI" id="CHEBI:49883"/>
    </ligand>
</feature>
<reference evidence="2 3" key="1">
    <citation type="submission" date="2023-07" db="EMBL/GenBank/DDBJ databases">
        <title>Genomic Encyclopedia of Type Strains, Phase IV (KMG-IV): sequencing the most valuable type-strain genomes for metagenomic binning, comparative biology and taxonomic classification.</title>
        <authorList>
            <person name="Goeker M."/>
        </authorList>
    </citation>
    <scope>NUCLEOTIDE SEQUENCE [LARGE SCALE GENOMIC DNA]</scope>
    <source>
        <strain evidence="2 3">DSM 11549</strain>
    </source>
</reference>
<dbReference type="Proteomes" id="UP001230253">
    <property type="component" value="Unassembled WGS sequence"/>
</dbReference>
<gene>
    <name evidence="1" type="primary">ubiV</name>
    <name evidence="2" type="ORF">J2R99_001850</name>
</gene>
<dbReference type="InterPro" id="IPR043693">
    <property type="entry name" value="UbiV"/>
</dbReference>
<feature type="binding site" evidence="1">
    <location>
        <position position="193"/>
    </location>
    <ligand>
        <name>[4Fe-4S] cluster</name>
        <dbReference type="ChEBI" id="CHEBI:49883"/>
    </ligand>
</feature>
<comment type="similarity">
    <text evidence="1">Belongs to the peptidase U32 family. UbiV subfamily.</text>
</comment>
<evidence type="ECO:0000313" key="3">
    <source>
        <dbReference type="Proteomes" id="UP001230253"/>
    </source>
</evidence>
<sequence length="309" mass="33384">MAGQALLTLGPVLFNWPVEKWADFYARIADEAPVDRVCLGEVVCSKRLPFYNDVISEAVERLEAAGKEVVLSSLALITLPRERKAGAGLAKDEEHVIEVNDLTMLRYLEPGRKIAVGPLVNVYNEGTLSWLAGRGAKHVCLPPELPIASVESLAKAGAALDLDTEVWAFGRVPLAISGRCYHARIHKVSKDSCQFVCGLDADGLPVKTLDGGDFLAINGVQTLSFAYGSALGELDILTQAGVNSFRLSPHDCDMVAVAELYRQRLDRKISGDEAQANLAALLPEAEFANGFLFGDYGAEMVKKAERQVA</sequence>
<dbReference type="HAMAP" id="MF_02233">
    <property type="entry name" value="UbiV"/>
    <property type="match status" value="1"/>
</dbReference>
<comment type="cofactor">
    <cofactor evidence="1">
        <name>[4Fe-4S] cluster</name>
        <dbReference type="ChEBI" id="CHEBI:49883"/>
    </cofactor>
</comment>
<dbReference type="EMBL" id="JAUSUK010000002">
    <property type="protein sequence ID" value="MDQ0325981.1"/>
    <property type="molecule type" value="Genomic_DNA"/>
</dbReference>
<evidence type="ECO:0000313" key="2">
    <source>
        <dbReference type="EMBL" id="MDQ0325981.1"/>
    </source>
</evidence>
<evidence type="ECO:0000256" key="1">
    <source>
        <dbReference type="HAMAP-Rule" id="MF_02233"/>
    </source>
</evidence>
<keyword evidence="1" id="KW-0411">Iron-sulfur</keyword>
<keyword evidence="3" id="KW-1185">Reference proteome</keyword>
<accession>A0ABU0C644</accession>
<dbReference type="RefSeq" id="WP_307154219.1">
    <property type="nucleotide sequence ID" value="NZ_JAUSUK010000002.1"/>
</dbReference>
<dbReference type="InterPro" id="IPR001539">
    <property type="entry name" value="Peptidase_U32"/>
</dbReference>
<dbReference type="Pfam" id="PF01136">
    <property type="entry name" value="Peptidase_U32"/>
    <property type="match status" value="1"/>
</dbReference>
<dbReference type="NCBIfam" id="NF011991">
    <property type="entry name" value="PRK15447.1"/>
    <property type="match status" value="1"/>
</dbReference>
<name>A0ABU0C644_9BRAD</name>
<dbReference type="PANTHER" id="PTHR30217:SF11">
    <property type="entry name" value="UBIQUINONE BIOSYNTHESIS PROTEIN UBIV"/>
    <property type="match status" value="1"/>
</dbReference>
<dbReference type="PANTHER" id="PTHR30217">
    <property type="entry name" value="PEPTIDASE U32 FAMILY"/>
    <property type="match status" value="1"/>
</dbReference>
<comment type="caution">
    <text evidence="2">The sequence shown here is derived from an EMBL/GenBank/DDBJ whole genome shotgun (WGS) entry which is preliminary data.</text>
</comment>